<proteinExistence type="predicted"/>
<protein>
    <submittedName>
        <fullName evidence="2">RING-type domain-containing protein</fullName>
    </submittedName>
</protein>
<name>A0A914VE63_9BILA</name>
<sequence>MSSRKIVIANDAEKATRVHLMSESDLMTMSGINKHWPTPPHINFETADFGEDGQDFISQFYINVKRPGLIYDNIGNTIEHAAVREQRGQPVIAEESPIDDEEPTTTTSRLTTPLRLRRRELLPGEFGGPILLRKRHAYRRSLTADYDERKKTLDYEMAIHRGDLLPTWRSNEEAELMTLMWQKDRRLAVEARAFFCDDRRLVEMKQEMMKKSSCFFLQTSLGNIYLPGDLVHLSETGEYTLTQIPYDLRRFLIASVDKSEMAICEEILNEMDNQDGWTLPIRSHNQMEADERETVERMTKEFFGTCFLCHVVTITSGYKKCGCFTFCLVCAEIFKRGTSYVCPRCQVESDCLVTPYHG</sequence>
<dbReference type="AlphaFoldDB" id="A0A914VE63"/>
<evidence type="ECO:0000313" key="1">
    <source>
        <dbReference type="Proteomes" id="UP000887566"/>
    </source>
</evidence>
<reference evidence="2" key="1">
    <citation type="submission" date="2022-11" db="UniProtKB">
        <authorList>
            <consortium name="WormBaseParasite"/>
        </authorList>
    </citation>
    <scope>IDENTIFICATION</scope>
</reference>
<accession>A0A914VE63</accession>
<evidence type="ECO:0000313" key="2">
    <source>
        <dbReference type="WBParaSite" id="PSAMB.scaffold1841size27389.g15151.t1"/>
    </source>
</evidence>
<dbReference type="Proteomes" id="UP000887566">
    <property type="component" value="Unplaced"/>
</dbReference>
<organism evidence="1 2">
    <name type="scientific">Plectus sambesii</name>
    <dbReference type="NCBI Taxonomy" id="2011161"/>
    <lineage>
        <taxon>Eukaryota</taxon>
        <taxon>Metazoa</taxon>
        <taxon>Ecdysozoa</taxon>
        <taxon>Nematoda</taxon>
        <taxon>Chromadorea</taxon>
        <taxon>Plectida</taxon>
        <taxon>Plectina</taxon>
        <taxon>Plectoidea</taxon>
        <taxon>Plectidae</taxon>
        <taxon>Plectus</taxon>
    </lineage>
</organism>
<keyword evidence="1" id="KW-1185">Reference proteome</keyword>
<dbReference type="WBParaSite" id="PSAMB.scaffold1841size27389.g15151.t1">
    <property type="protein sequence ID" value="PSAMB.scaffold1841size27389.g15151.t1"/>
    <property type="gene ID" value="PSAMB.scaffold1841size27389.g15151"/>
</dbReference>